<dbReference type="SMART" id="SM00066">
    <property type="entry name" value="GAL4"/>
    <property type="match status" value="1"/>
</dbReference>
<dbReference type="Proteomes" id="UP000284375">
    <property type="component" value="Unassembled WGS sequence"/>
</dbReference>
<evidence type="ECO:0000313" key="9">
    <source>
        <dbReference type="Proteomes" id="UP000284375"/>
    </source>
</evidence>
<evidence type="ECO:0000256" key="1">
    <source>
        <dbReference type="ARBA" id="ARBA00004123"/>
    </source>
</evidence>
<dbReference type="SUPFAM" id="SSF57701">
    <property type="entry name" value="Zn2/Cys6 DNA-binding domain"/>
    <property type="match status" value="1"/>
</dbReference>
<name>A0A423VBA7_CYTCH</name>
<evidence type="ECO:0000259" key="7">
    <source>
        <dbReference type="PROSITE" id="PS50048"/>
    </source>
</evidence>
<sequence>MEHSEVANDTVAVKKELSHAGATNGSSGHPDRLLSTVPSPGLSSYSQNGGAQATSPVSEHRTPKIAACLSCRRSKVRCEKGNDPVRCRRCIQTGSDCVRPTFNVGRRKGVKNKRKGLEKALYQVEEALRRASPGLRGTDAGKAISELKAMINAGKEPQLSGGGDSNKRPRLNTTASSEHQDYSSSEEEEEDSPLPRKNTVERRPSVVSQRLVKVEERLAVEDAENPLQLLARASNLHLSPGSSHGQSPGTATSYQPASTVVEELDPELRYVENFFGTTAFNIDRAEGYDPIELGLVTEDEAETLFVFFHKNLAHTRWGLDPVLYTVPWTRSRSSFLFTSIMAASALFIESAGALSRRLSNHCKWLGNKIIEKRHRSTEIVLAYMINVPWMGPGVHSTDDETCWHVSMATTIAIDLQLPRISTPWERFRNGTSGDLARQDCMDPEIALKQGGFKDIDPNSELGRRLVRRRERCWIALFVLERGMCLARGRNYTIPITPLIRRCDRWHISDIADSMDGHLVSMAVLRRDLDDLFATIRSMCDGSREGMTDGSLIAQSIQSAVDRFFEQWHLEWGMSIGTGPQHRLPPYVEILVIHTRLSIYSSVINHPTAPLEVRHFFRTAGLSAALNVMRAAVQGEAQLFSMPNNSAIMISFAACFALKLSTQITGGNSSSMLAPSVRTLIEETADLLERVGGITKHRNGMGRLYGKYLRILVKKAASATEPAGPLRHGQGPPRDATAYGEYARQSPGGLAFSRATVANSSSNNNMCSAPTSANVDSAGFAIPPPPSSSTSKLSPALKELINAPFARPGPAKAPAGIGKIYERIAGEAHSKNVGPRPWLALTTAATFTLNSPDSLATLHATATSPPTAGQPYKPLDPVPAAELMREVGLKCISFNGIPRSINCLGAFRASLSPGVQAGLETRPSRAITPENLARRNADGLALWASVYDPFDRKLIDRLALSHPDLPVHILGSHYGPLLADPAPTRGGEGEGAKRAVERGGLASVGRVLTSVVAIACLRAQTGVGPQVLSHVFGLRKAIEQGWLAGDEGSEWILRSVDGIVEAMGGSNFAAKL</sequence>
<evidence type="ECO:0000256" key="2">
    <source>
        <dbReference type="ARBA" id="ARBA00023015"/>
    </source>
</evidence>
<keyword evidence="2" id="KW-0805">Transcription regulation</keyword>
<dbReference type="STRING" id="252740.A0A423VBA7"/>
<dbReference type="GO" id="GO:0000976">
    <property type="term" value="F:transcription cis-regulatory region binding"/>
    <property type="evidence" value="ECO:0007669"/>
    <property type="project" value="TreeGrafter"/>
</dbReference>
<dbReference type="OrthoDB" id="3429912at2759"/>
<comment type="caution">
    <text evidence="8">The sequence shown here is derived from an EMBL/GenBank/DDBJ whole genome shotgun (WGS) entry which is preliminary data.</text>
</comment>
<keyword evidence="3" id="KW-0238">DNA-binding</keyword>
<dbReference type="PANTHER" id="PTHR31845:SF17">
    <property type="entry name" value="ZN(II)2CYS6 TRANSCRIPTION FACTOR (EUROFUNG)"/>
    <property type="match status" value="1"/>
</dbReference>
<dbReference type="AlphaFoldDB" id="A0A423VBA7"/>
<protein>
    <recommendedName>
        <fullName evidence="7">Zn(2)-C6 fungal-type domain-containing protein</fullName>
    </recommendedName>
</protein>
<dbReference type="InterPro" id="IPR036864">
    <property type="entry name" value="Zn2-C6_fun-type_DNA-bd_sf"/>
</dbReference>
<dbReference type="CDD" id="cd00067">
    <property type="entry name" value="GAL4"/>
    <property type="match status" value="1"/>
</dbReference>
<evidence type="ECO:0000256" key="3">
    <source>
        <dbReference type="ARBA" id="ARBA00023125"/>
    </source>
</evidence>
<feature type="compositionally biased region" description="Polar residues" evidence="6">
    <location>
        <begin position="36"/>
        <end position="57"/>
    </location>
</feature>
<dbReference type="PANTHER" id="PTHR31845">
    <property type="entry name" value="FINGER DOMAIN PROTEIN, PUTATIVE-RELATED"/>
    <property type="match status" value="1"/>
</dbReference>
<dbReference type="Gene3D" id="4.10.240.10">
    <property type="entry name" value="Zn(2)-C6 fungal-type DNA-binding domain"/>
    <property type="match status" value="1"/>
</dbReference>
<reference evidence="8 9" key="1">
    <citation type="submission" date="2015-09" db="EMBL/GenBank/DDBJ databases">
        <title>Host preference determinants of Valsa canker pathogens revealed by comparative genomics.</title>
        <authorList>
            <person name="Yin Z."/>
            <person name="Huang L."/>
        </authorList>
    </citation>
    <scope>NUCLEOTIDE SEQUENCE [LARGE SCALE GENOMIC DNA]</scope>
    <source>
        <strain evidence="8 9">YSFL</strain>
    </source>
</reference>
<evidence type="ECO:0000256" key="5">
    <source>
        <dbReference type="ARBA" id="ARBA00023242"/>
    </source>
</evidence>
<feature type="domain" description="Zn(2)-C6 fungal-type" evidence="7">
    <location>
        <begin position="67"/>
        <end position="99"/>
    </location>
</feature>
<dbReference type="EMBL" id="LJZO01000070">
    <property type="protein sequence ID" value="ROV88192.1"/>
    <property type="molecule type" value="Genomic_DNA"/>
</dbReference>
<dbReference type="PROSITE" id="PS50048">
    <property type="entry name" value="ZN2_CY6_FUNGAL_2"/>
    <property type="match status" value="1"/>
</dbReference>
<accession>A0A423VBA7</accession>
<evidence type="ECO:0000256" key="6">
    <source>
        <dbReference type="SAM" id="MobiDB-lite"/>
    </source>
</evidence>
<keyword evidence="4" id="KW-0804">Transcription</keyword>
<evidence type="ECO:0000256" key="4">
    <source>
        <dbReference type="ARBA" id="ARBA00023163"/>
    </source>
</evidence>
<proteinExistence type="predicted"/>
<dbReference type="InterPro" id="IPR029032">
    <property type="entry name" value="AhpD-like"/>
</dbReference>
<dbReference type="InterPro" id="IPR051089">
    <property type="entry name" value="prtT"/>
</dbReference>
<keyword evidence="9" id="KW-1185">Reference proteome</keyword>
<feature type="region of interest" description="Disordered" evidence="6">
    <location>
        <begin position="20"/>
        <end position="59"/>
    </location>
</feature>
<dbReference type="Gene3D" id="1.20.1290.10">
    <property type="entry name" value="AhpD-like"/>
    <property type="match status" value="1"/>
</dbReference>
<gene>
    <name evidence="8" type="ORF">VSDG_09267</name>
</gene>
<dbReference type="InterPro" id="IPR001138">
    <property type="entry name" value="Zn2Cys6_DnaBD"/>
</dbReference>
<feature type="region of interest" description="Disordered" evidence="6">
    <location>
        <begin position="155"/>
        <end position="206"/>
    </location>
</feature>
<organism evidence="8 9">
    <name type="scientific">Cytospora chrysosperma</name>
    <name type="common">Cytospora canker fungus</name>
    <name type="synonym">Sphaeria chrysosperma</name>
    <dbReference type="NCBI Taxonomy" id="252740"/>
    <lineage>
        <taxon>Eukaryota</taxon>
        <taxon>Fungi</taxon>
        <taxon>Dikarya</taxon>
        <taxon>Ascomycota</taxon>
        <taxon>Pezizomycotina</taxon>
        <taxon>Sordariomycetes</taxon>
        <taxon>Sordariomycetidae</taxon>
        <taxon>Diaporthales</taxon>
        <taxon>Cytosporaceae</taxon>
        <taxon>Cytospora</taxon>
    </lineage>
</organism>
<dbReference type="Pfam" id="PF00172">
    <property type="entry name" value="Zn_clus"/>
    <property type="match status" value="1"/>
</dbReference>
<dbReference type="CDD" id="cd12148">
    <property type="entry name" value="fungal_TF_MHR"/>
    <property type="match status" value="1"/>
</dbReference>
<dbReference type="GO" id="GO:0005634">
    <property type="term" value="C:nucleus"/>
    <property type="evidence" value="ECO:0007669"/>
    <property type="project" value="UniProtKB-SubCell"/>
</dbReference>
<keyword evidence="5" id="KW-0539">Nucleus</keyword>
<comment type="subcellular location">
    <subcellularLocation>
        <location evidence="1">Nucleus</location>
    </subcellularLocation>
</comment>
<dbReference type="PROSITE" id="PS00463">
    <property type="entry name" value="ZN2_CY6_FUNGAL_1"/>
    <property type="match status" value="1"/>
</dbReference>
<evidence type="ECO:0000313" key="8">
    <source>
        <dbReference type="EMBL" id="ROV88192.1"/>
    </source>
</evidence>
<dbReference type="GO" id="GO:0008270">
    <property type="term" value="F:zinc ion binding"/>
    <property type="evidence" value="ECO:0007669"/>
    <property type="project" value="InterPro"/>
</dbReference>
<dbReference type="GO" id="GO:0000981">
    <property type="term" value="F:DNA-binding transcription factor activity, RNA polymerase II-specific"/>
    <property type="evidence" value="ECO:0007669"/>
    <property type="project" value="InterPro"/>
</dbReference>